<keyword evidence="3" id="KW-0645">Protease</keyword>
<dbReference type="Proteomes" id="UP000193804">
    <property type="component" value="Unassembled WGS sequence"/>
</dbReference>
<evidence type="ECO:0000256" key="1">
    <source>
        <dbReference type="SAM" id="Phobius"/>
    </source>
</evidence>
<keyword evidence="1" id="KW-1133">Transmembrane helix</keyword>
<evidence type="ECO:0000259" key="2">
    <source>
        <dbReference type="Pfam" id="PF02517"/>
    </source>
</evidence>
<protein>
    <submittedName>
        <fullName evidence="3">CAAX protease self-immunity</fullName>
    </submittedName>
</protein>
<accession>A0A1X7JQ25</accession>
<evidence type="ECO:0000313" key="3">
    <source>
        <dbReference type="EMBL" id="SMG30386.1"/>
    </source>
</evidence>
<proteinExistence type="predicted"/>
<feature type="transmembrane region" description="Helical" evidence="1">
    <location>
        <begin position="240"/>
        <end position="268"/>
    </location>
</feature>
<feature type="transmembrane region" description="Helical" evidence="1">
    <location>
        <begin position="102"/>
        <end position="122"/>
    </location>
</feature>
<feature type="transmembrane region" description="Helical" evidence="1">
    <location>
        <begin position="298"/>
        <end position="318"/>
    </location>
</feature>
<dbReference type="STRING" id="1028.SAMN05661096_01965"/>
<dbReference type="AlphaFoldDB" id="A0A1X7JQ25"/>
<dbReference type="InterPro" id="IPR003675">
    <property type="entry name" value="Rce1/LyrA-like_dom"/>
</dbReference>
<keyword evidence="4" id="KW-1185">Reference proteome</keyword>
<dbReference type="GO" id="GO:0006508">
    <property type="term" value="P:proteolysis"/>
    <property type="evidence" value="ECO:0007669"/>
    <property type="project" value="UniProtKB-KW"/>
</dbReference>
<evidence type="ECO:0000313" key="4">
    <source>
        <dbReference type="Proteomes" id="UP000193804"/>
    </source>
</evidence>
<feature type="transmembrane region" description="Helical" evidence="1">
    <location>
        <begin position="181"/>
        <end position="198"/>
    </location>
</feature>
<feature type="transmembrane region" description="Helical" evidence="1">
    <location>
        <begin position="70"/>
        <end position="90"/>
    </location>
</feature>
<keyword evidence="1" id="KW-0472">Membrane</keyword>
<keyword evidence="3" id="KW-0378">Hydrolase</keyword>
<feature type="domain" description="CAAX prenyl protease 2/Lysostaphin resistance protein A-like" evidence="2">
    <location>
        <begin position="234"/>
        <end position="308"/>
    </location>
</feature>
<dbReference type="GO" id="GO:0080120">
    <property type="term" value="P:CAAX-box protein maturation"/>
    <property type="evidence" value="ECO:0007669"/>
    <property type="project" value="UniProtKB-ARBA"/>
</dbReference>
<sequence>MQDFKSFNFTKMKTIWRYFTDFHKEVKHPPGLYISISIFIAILTAFNYLIMDIRFEKWMDRLKPDSLPYLAHFIMFSIIFYGIVFLCYRFKTIPNLFNDKAFMAKSLFMLLVLTVDVCFQYYKDITRELFEYQDRFYMYKVSSQVTSIFVMMLPILIYYLKFEKSNDNFYGLRTSVRKIGQYFPLILLMIPLIAGASFEESFRSFYPRFSSTYEFMGWSVELRAVVFEIFYAWDFVTTEFLFRGFMVLAFTAFLGPRAILPMVGLYVALHYGKPLGETIGSFFGGYILGVLTYQSKNIWGGIVVHMGIALLMELAAWMQKVFN</sequence>
<feature type="transmembrane region" description="Helical" evidence="1">
    <location>
        <begin position="275"/>
        <end position="292"/>
    </location>
</feature>
<dbReference type="EMBL" id="FXAW01000003">
    <property type="protein sequence ID" value="SMG30386.1"/>
    <property type="molecule type" value="Genomic_DNA"/>
</dbReference>
<keyword evidence="1" id="KW-0812">Transmembrane</keyword>
<dbReference type="OrthoDB" id="5525190at2"/>
<organism evidence="3 4">
    <name type="scientific">Marivirga sericea</name>
    <dbReference type="NCBI Taxonomy" id="1028"/>
    <lineage>
        <taxon>Bacteria</taxon>
        <taxon>Pseudomonadati</taxon>
        <taxon>Bacteroidota</taxon>
        <taxon>Cytophagia</taxon>
        <taxon>Cytophagales</taxon>
        <taxon>Marivirgaceae</taxon>
        <taxon>Marivirga</taxon>
    </lineage>
</organism>
<dbReference type="GO" id="GO:0004175">
    <property type="term" value="F:endopeptidase activity"/>
    <property type="evidence" value="ECO:0007669"/>
    <property type="project" value="UniProtKB-ARBA"/>
</dbReference>
<gene>
    <name evidence="3" type="ORF">SAMN05661096_01965</name>
</gene>
<name>A0A1X7JQ25_9BACT</name>
<dbReference type="Pfam" id="PF02517">
    <property type="entry name" value="Rce1-like"/>
    <property type="match status" value="1"/>
</dbReference>
<feature type="transmembrane region" description="Helical" evidence="1">
    <location>
        <begin position="142"/>
        <end position="160"/>
    </location>
</feature>
<reference evidence="4" key="1">
    <citation type="submission" date="2017-04" db="EMBL/GenBank/DDBJ databases">
        <authorList>
            <person name="Varghese N."/>
            <person name="Submissions S."/>
        </authorList>
    </citation>
    <scope>NUCLEOTIDE SEQUENCE [LARGE SCALE GENOMIC DNA]</scope>
    <source>
        <strain evidence="4">DSM 4125</strain>
    </source>
</reference>
<feature type="transmembrane region" description="Helical" evidence="1">
    <location>
        <begin position="32"/>
        <end position="50"/>
    </location>
</feature>